<proteinExistence type="inferred from homology"/>
<gene>
    <name evidence="5" type="ORF">AB4Y30_03650</name>
</gene>
<reference evidence="5" key="1">
    <citation type="submission" date="2024-07" db="EMBL/GenBank/DDBJ databases">
        <title>Halotolerant mesophilic bacterium Ornithinibacillus sp. 4-3, sp. nov., isolated from soil.</title>
        <authorList>
            <person name="Sidarenka A.V."/>
            <person name="Guliayeva D.E."/>
            <person name="Leanovich S.I."/>
            <person name="Hileuskaya K.S."/>
            <person name="Akhremchuk A.E."/>
            <person name="Sikolenko M.A."/>
            <person name="Valentovich L.N."/>
        </authorList>
    </citation>
    <scope>NUCLEOTIDE SEQUENCE</scope>
    <source>
        <strain evidence="5">4-3</strain>
    </source>
</reference>
<feature type="binding site" evidence="2">
    <location>
        <position position="61"/>
    </location>
    <ligand>
        <name>Cu cation</name>
        <dbReference type="ChEBI" id="CHEBI:23378"/>
    </ligand>
</feature>
<feature type="binding site" evidence="2">
    <location>
        <position position="151"/>
    </location>
    <ligand>
        <name>Cu cation</name>
        <dbReference type="ChEBI" id="CHEBI:23378"/>
    </ligand>
</feature>
<feature type="chain" id="PRO_5044302226" evidence="4">
    <location>
        <begin position="21"/>
        <end position="187"/>
    </location>
</feature>
<evidence type="ECO:0000256" key="3">
    <source>
        <dbReference type="PIRSR" id="PIRSR603782-2"/>
    </source>
</evidence>
<evidence type="ECO:0000256" key="1">
    <source>
        <dbReference type="ARBA" id="ARBA00010996"/>
    </source>
</evidence>
<dbReference type="Pfam" id="PF02630">
    <property type="entry name" value="SCO1-SenC"/>
    <property type="match status" value="1"/>
</dbReference>
<dbReference type="Gene3D" id="3.40.30.10">
    <property type="entry name" value="Glutaredoxin"/>
    <property type="match status" value="1"/>
</dbReference>
<dbReference type="PANTHER" id="PTHR12151:SF25">
    <property type="entry name" value="LINALOOL DEHYDRATASE_ISOMERASE DOMAIN-CONTAINING PROTEIN"/>
    <property type="match status" value="1"/>
</dbReference>
<feature type="binding site" evidence="2">
    <location>
        <position position="65"/>
    </location>
    <ligand>
        <name>Cu cation</name>
        <dbReference type="ChEBI" id="CHEBI:23378"/>
    </ligand>
</feature>
<dbReference type="GO" id="GO:0046872">
    <property type="term" value="F:metal ion binding"/>
    <property type="evidence" value="ECO:0007669"/>
    <property type="project" value="UniProtKB-KW"/>
</dbReference>
<dbReference type="EMBL" id="CP162599">
    <property type="protein sequence ID" value="XDK33463.1"/>
    <property type="molecule type" value="Genomic_DNA"/>
</dbReference>
<dbReference type="InterPro" id="IPR036249">
    <property type="entry name" value="Thioredoxin-like_sf"/>
</dbReference>
<keyword evidence="2" id="KW-0186">Copper</keyword>
<keyword evidence="3" id="KW-1015">Disulfide bond</keyword>
<protein>
    <submittedName>
        <fullName evidence="5">SCO family protein</fullName>
    </submittedName>
</protein>
<evidence type="ECO:0000313" key="5">
    <source>
        <dbReference type="EMBL" id="XDK33463.1"/>
    </source>
</evidence>
<accession>A0AB39HUK8</accession>
<evidence type="ECO:0000256" key="2">
    <source>
        <dbReference type="PIRSR" id="PIRSR603782-1"/>
    </source>
</evidence>
<organism evidence="5">
    <name type="scientific">Ornithinibacillus sp. 4-3</name>
    <dbReference type="NCBI Taxonomy" id="3231488"/>
    <lineage>
        <taxon>Bacteria</taxon>
        <taxon>Bacillati</taxon>
        <taxon>Bacillota</taxon>
        <taxon>Bacilli</taxon>
        <taxon>Bacillales</taxon>
        <taxon>Bacillaceae</taxon>
        <taxon>Ornithinibacillus</taxon>
    </lineage>
</organism>
<feature type="signal peptide" evidence="4">
    <location>
        <begin position="1"/>
        <end position="20"/>
    </location>
</feature>
<name>A0AB39HUK8_9BACI</name>
<dbReference type="SUPFAM" id="SSF52833">
    <property type="entry name" value="Thioredoxin-like"/>
    <property type="match status" value="1"/>
</dbReference>
<feature type="disulfide bond" description="Redox-active" evidence="3">
    <location>
        <begin position="61"/>
        <end position="65"/>
    </location>
</feature>
<dbReference type="PROSITE" id="PS51257">
    <property type="entry name" value="PROKAR_LIPOPROTEIN"/>
    <property type="match status" value="1"/>
</dbReference>
<keyword evidence="4" id="KW-0732">Signal</keyword>
<evidence type="ECO:0000256" key="4">
    <source>
        <dbReference type="SAM" id="SignalP"/>
    </source>
</evidence>
<dbReference type="PANTHER" id="PTHR12151">
    <property type="entry name" value="ELECTRON TRANSPORT PROTIN SCO1/SENC FAMILY MEMBER"/>
    <property type="match status" value="1"/>
</dbReference>
<dbReference type="InterPro" id="IPR003782">
    <property type="entry name" value="SCO1/SenC"/>
</dbReference>
<dbReference type="AlphaFoldDB" id="A0AB39HUK8"/>
<dbReference type="CDD" id="cd02968">
    <property type="entry name" value="SCO"/>
    <property type="match status" value="1"/>
</dbReference>
<sequence length="187" mass="21647">MKIRYIIYSLVCLLILSACSANQPTGNKIDPFSFIDQNEKPFGTDNLNGTVWIASFIFTNCETVCPPMMFEMASLQKEIEANDLNVEFVSFTVDPNLDTPDVLKEYIQQFTNTETNWHMLTGYTQDTIEEFAREQFQTIVQKPDTSNQVIHGTNFYLVDDQGYVLNEYNYNDDSYVEKVIKNIKEIR</sequence>
<comment type="similarity">
    <text evidence="1">Belongs to the SCO1/2 family.</text>
</comment>
<dbReference type="RefSeq" id="WP_368654142.1">
    <property type="nucleotide sequence ID" value="NZ_CP162599.1"/>
</dbReference>
<keyword evidence="2" id="KW-0479">Metal-binding</keyword>